<dbReference type="EMBL" id="UGAB01000002">
    <property type="protein sequence ID" value="STF46224.1"/>
    <property type="molecule type" value="Genomic_DNA"/>
</dbReference>
<dbReference type="GO" id="GO:0008270">
    <property type="term" value="F:zinc ion binding"/>
    <property type="evidence" value="ECO:0007669"/>
    <property type="project" value="TreeGrafter"/>
</dbReference>
<dbReference type="EMBL" id="CP146670">
    <property type="protein sequence ID" value="WWX73830.1"/>
    <property type="molecule type" value="Genomic_DNA"/>
</dbReference>
<dbReference type="GO" id="GO:0008235">
    <property type="term" value="F:metalloexopeptidase activity"/>
    <property type="evidence" value="ECO:0007669"/>
    <property type="project" value="TreeGrafter"/>
</dbReference>
<evidence type="ECO:0000256" key="6">
    <source>
        <dbReference type="ARBA" id="ARBA00022833"/>
    </source>
</evidence>
<dbReference type="Gene3D" id="3.40.140.10">
    <property type="entry name" value="Cytidine Deaminase, domain 2"/>
    <property type="match status" value="1"/>
</dbReference>
<evidence type="ECO:0000256" key="5">
    <source>
        <dbReference type="ARBA" id="ARBA00022807"/>
    </source>
</evidence>
<accession>A0A376N221</accession>
<dbReference type="GO" id="GO:0006508">
    <property type="term" value="P:proteolysis"/>
    <property type="evidence" value="ECO:0007669"/>
    <property type="project" value="UniProtKB-KW"/>
</dbReference>
<name>A0A376N221_ECOLX</name>
<dbReference type="PROSITE" id="PS51935">
    <property type="entry name" value="NLPC_P60"/>
    <property type="match status" value="1"/>
</dbReference>
<evidence type="ECO:0000256" key="4">
    <source>
        <dbReference type="ARBA" id="ARBA00022801"/>
    </source>
</evidence>
<feature type="domain" description="NlpC/P60" evidence="8">
    <location>
        <begin position="84"/>
        <end position="232"/>
    </location>
</feature>
<organism evidence="9 11">
    <name type="scientific">Escherichia coli</name>
    <dbReference type="NCBI Taxonomy" id="562"/>
    <lineage>
        <taxon>Bacteria</taxon>
        <taxon>Pseudomonadati</taxon>
        <taxon>Pseudomonadota</taxon>
        <taxon>Gammaproteobacteria</taxon>
        <taxon>Enterobacterales</taxon>
        <taxon>Enterobacteriaceae</taxon>
        <taxon>Escherichia</taxon>
    </lineage>
</organism>
<evidence type="ECO:0000259" key="8">
    <source>
        <dbReference type="PROSITE" id="PS51935"/>
    </source>
</evidence>
<proteinExistence type="inferred from homology"/>
<dbReference type="SUPFAM" id="SSF54001">
    <property type="entry name" value="Cysteine proteinases"/>
    <property type="match status" value="1"/>
</dbReference>
<evidence type="ECO:0000256" key="2">
    <source>
        <dbReference type="ARBA" id="ARBA00022670"/>
    </source>
</evidence>
<sequence length="243" mass="27782">MALEDKMVRYAAAHPREEVCGLVINNEYFYPCANVSETPYNSFKISPDDYIKADELGVITAVFHSHVDDIPVLSALDRQQQVISGLPWLLCSGGRVRKFRPVAHLLGRKFEHGKTDCYALFRDAYHLCGVDLPDFERLDGWWLRGENLYLKNLPRNGFYQVDAQSIQPGDVIIRQPFKGADPCHAMIYLGDNTVLHHDNAGLLSRREQMRPAYVRQTHSIWRSDKCSNLDLRAIFEDITAKCV</sequence>
<dbReference type="AlphaFoldDB" id="A0A376N221"/>
<keyword evidence="3" id="KW-0479">Metal-binding</keyword>
<dbReference type="GO" id="GO:0008234">
    <property type="term" value="F:cysteine-type peptidase activity"/>
    <property type="evidence" value="ECO:0007669"/>
    <property type="project" value="UniProtKB-KW"/>
</dbReference>
<keyword evidence="7" id="KW-0482">Metalloprotease</keyword>
<dbReference type="Gene3D" id="3.90.1720.10">
    <property type="entry name" value="endopeptidase domain like (from Nostoc punctiforme)"/>
    <property type="match status" value="1"/>
</dbReference>
<keyword evidence="6" id="KW-0862">Zinc</keyword>
<dbReference type="Pfam" id="PF00877">
    <property type="entry name" value="NLPC_P60"/>
    <property type="match status" value="1"/>
</dbReference>
<dbReference type="CDD" id="cd08073">
    <property type="entry name" value="MPN_NLPC_P60"/>
    <property type="match status" value="1"/>
</dbReference>
<dbReference type="InterPro" id="IPR051929">
    <property type="entry name" value="VirAsm_ModProt"/>
</dbReference>
<dbReference type="Proteomes" id="UP001383096">
    <property type="component" value="Chromosome"/>
</dbReference>
<gene>
    <name evidence="9" type="ORF">NCTC7928_07026</name>
    <name evidence="10" type="ORF">V9Z47_12865</name>
</gene>
<evidence type="ECO:0000256" key="1">
    <source>
        <dbReference type="ARBA" id="ARBA00007074"/>
    </source>
</evidence>
<dbReference type="PANTHER" id="PTHR34858:SF1">
    <property type="entry name" value="CYSO-CYSTEINE PEPTIDASE"/>
    <property type="match status" value="1"/>
</dbReference>
<evidence type="ECO:0000313" key="11">
    <source>
        <dbReference type="Proteomes" id="UP000254877"/>
    </source>
</evidence>
<reference evidence="9 11" key="1">
    <citation type="submission" date="2018-06" db="EMBL/GenBank/DDBJ databases">
        <authorList>
            <consortium name="Pathogen Informatics"/>
            <person name="Doyle S."/>
        </authorList>
    </citation>
    <scope>NUCLEOTIDE SEQUENCE [LARGE SCALE GENOMIC DNA]</scope>
    <source>
        <strain evidence="9 11">NCTC7928</strain>
    </source>
</reference>
<dbReference type="InterPro" id="IPR038765">
    <property type="entry name" value="Papain-like_cys_pep_sf"/>
</dbReference>
<protein>
    <submittedName>
        <fullName evidence="10">NlpC/P60 family protein</fullName>
    </submittedName>
    <submittedName>
        <fullName evidence="9">Phage tail assembly protein K</fullName>
    </submittedName>
</protein>
<dbReference type="RefSeq" id="WP_001162661.1">
    <property type="nucleotide sequence ID" value="NZ_CAXJOD010000093.1"/>
</dbReference>
<keyword evidence="2" id="KW-0645">Protease</keyword>
<reference evidence="10" key="2">
    <citation type="submission" date="2024-03" db="EMBL/GenBank/DDBJ databases">
        <title>Epithelial relay of microbial signals coordinates intestinal macrophage supported barrier repair.</title>
        <authorList>
            <person name="Tsai M.T."/>
        </authorList>
    </citation>
    <scope>NUCLEOTIDE SEQUENCE</scope>
    <source>
        <strain evidence="10">MS 21-1</strain>
    </source>
</reference>
<evidence type="ECO:0000313" key="10">
    <source>
        <dbReference type="EMBL" id="WWX73830.1"/>
    </source>
</evidence>
<keyword evidence="4" id="KW-0378">Hydrolase</keyword>
<evidence type="ECO:0000256" key="3">
    <source>
        <dbReference type="ARBA" id="ARBA00022723"/>
    </source>
</evidence>
<dbReference type="PANTHER" id="PTHR34858">
    <property type="entry name" value="CYSO-CYSTEINE PEPTIDASE"/>
    <property type="match status" value="1"/>
</dbReference>
<evidence type="ECO:0000256" key="7">
    <source>
        <dbReference type="ARBA" id="ARBA00023049"/>
    </source>
</evidence>
<dbReference type="SUPFAM" id="SSF102712">
    <property type="entry name" value="JAB1/MPN domain"/>
    <property type="match status" value="1"/>
</dbReference>
<comment type="similarity">
    <text evidence="1">Belongs to the peptidase C40 family.</text>
</comment>
<keyword evidence="5" id="KW-0788">Thiol protease</keyword>
<dbReference type="Proteomes" id="UP000254877">
    <property type="component" value="Unassembled WGS sequence"/>
</dbReference>
<evidence type="ECO:0000313" key="9">
    <source>
        <dbReference type="EMBL" id="STF46224.1"/>
    </source>
</evidence>
<dbReference type="InterPro" id="IPR000064">
    <property type="entry name" value="NLP_P60_dom"/>
</dbReference>